<accession>A0ABW5UTZ6</accession>
<feature type="transmembrane region" description="Helical" evidence="1">
    <location>
        <begin position="50"/>
        <end position="69"/>
    </location>
</feature>
<evidence type="ECO:0000313" key="2">
    <source>
        <dbReference type="EMBL" id="MFD2757126.1"/>
    </source>
</evidence>
<keyword evidence="1" id="KW-1133">Transmembrane helix</keyword>
<protein>
    <recommendedName>
        <fullName evidence="4">DUF3054 domain-containing protein</fullName>
    </recommendedName>
</protein>
<dbReference type="Proteomes" id="UP001597492">
    <property type="component" value="Unassembled WGS sequence"/>
</dbReference>
<proteinExistence type="predicted"/>
<evidence type="ECO:0000313" key="3">
    <source>
        <dbReference type="Proteomes" id="UP001597492"/>
    </source>
</evidence>
<sequence length="140" mass="15983">MWRTLRMILHDPPQWRPVVATGYTFALLMGVVTIIAPPRTIETQLGDTLATVWGVLLTIGGIGGLAFVYTRWWWAERLSIAVIWMGLGMYGFIVGLLAFTETGNRWTQLGALALAFCFFLLRFLQIIGWDYRPPIYDDRE</sequence>
<dbReference type="EMBL" id="JBHUNE010000001">
    <property type="protein sequence ID" value="MFD2757126.1"/>
    <property type="molecule type" value="Genomic_DNA"/>
</dbReference>
<evidence type="ECO:0008006" key="4">
    <source>
        <dbReference type="Google" id="ProtNLM"/>
    </source>
</evidence>
<evidence type="ECO:0000256" key="1">
    <source>
        <dbReference type="SAM" id="Phobius"/>
    </source>
</evidence>
<gene>
    <name evidence="2" type="ORF">ACFSW7_01890</name>
</gene>
<dbReference type="RefSeq" id="WP_019618459.1">
    <property type="nucleotide sequence ID" value="NZ_JBHUNE010000001.1"/>
</dbReference>
<feature type="transmembrane region" description="Helical" evidence="1">
    <location>
        <begin position="106"/>
        <end position="124"/>
    </location>
</feature>
<comment type="caution">
    <text evidence="2">The sequence shown here is derived from an EMBL/GenBank/DDBJ whole genome shotgun (WGS) entry which is preliminary data.</text>
</comment>
<feature type="transmembrane region" description="Helical" evidence="1">
    <location>
        <begin position="81"/>
        <end position="100"/>
    </location>
</feature>
<dbReference type="InterPro" id="IPR036259">
    <property type="entry name" value="MFS_trans_sf"/>
</dbReference>
<organism evidence="2 3">
    <name type="scientific">Gulosibacter faecalis</name>
    <dbReference type="NCBI Taxonomy" id="272240"/>
    <lineage>
        <taxon>Bacteria</taxon>
        <taxon>Bacillati</taxon>
        <taxon>Actinomycetota</taxon>
        <taxon>Actinomycetes</taxon>
        <taxon>Micrococcales</taxon>
        <taxon>Microbacteriaceae</taxon>
        <taxon>Gulosibacter</taxon>
    </lineage>
</organism>
<name>A0ABW5UTZ6_9MICO</name>
<keyword evidence="1" id="KW-0472">Membrane</keyword>
<reference evidence="3" key="1">
    <citation type="journal article" date="2019" name="Int. J. Syst. Evol. Microbiol.">
        <title>The Global Catalogue of Microorganisms (GCM) 10K type strain sequencing project: providing services to taxonomists for standard genome sequencing and annotation.</title>
        <authorList>
            <consortium name="The Broad Institute Genomics Platform"/>
            <consortium name="The Broad Institute Genome Sequencing Center for Infectious Disease"/>
            <person name="Wu L."/>
            <person name="Ma J."/>
        </authorList>
    </citation>
    <scope>NUCLEOTIDE SEQUENCE [LARGE SCALE GENOMIC DNA]</scope>
    <source>
        <strain evidence="3">TISTR 1514</strain>
    </source>
</reference>
<keyword evidence="3" id="KW-1185">Reference proteome</keyword>
<keyword evidence="1" id="KW-0812">Transmembrane</keyword>
<feature type="transmembrane region" description="Helical" evidence="1">
    <location>
        <begin position="20"/>
        <end position="38"/>
    </location>
</feature>
<dbReference type="SUPFAM" id="SSF103473">
    <property type="entry name" value="MFS general substrate transporter"/>
    <property type="match status" value="1"/>
</dbReference>